<comment type="caution">
    <text evidence="1">The sequence shown here is derived from an EMBL/GenBank/DDBJ whole genome shotgun (WGS) entry which is preliminary data.</text>
</comment>
<dbReference type="EMBL" id="PEWN01000015">
    <property type="protein sequence ID" value="PIU52115.1"/>
    <property type="molecule type" value="Genomic_DNA"/>
</dbReference>
<dbReference type="Proteomes" id="UP000229227">
    <property type="component" value="Unassembled WGS sequence"/>
</dbReference>
<proteinExistence type="predicted"/>
<evidence type="ECO:0000313" key="2">
    <source>
        <dbReference type="Proteomes" id="UP000229227"/>
    </source>
</evidence>
<evidence type="ECO:0000313" key="1">
    <source>
        <dbReference type="EMBL" id="PIU52115.1"/>
    </source>
</evidence>
<organism evidence="1 2">
    <name type="scientific">Candidatus Desantisbacteria bacterium CG07_land_8_20_14_0_80_39_15</name>
    <dbReference type="NCBI Taxonomy" id="1974549"/>
    <lineage>
        <taxon>Bacteria</taxon>
        <taxon>Candidatus Desantisiibacteriota</taxon>
    </lineage>
</organism>
<gene>
    <name evidence="1" type="ORF">COS91_00890</name>
</gene>
<protein>
    <submittedName>
        <fullName evidence="1">DUF3800 domain-containing protein</fullName>
    </submittedName>
</protein>
<sequence length="243" mass="28752">MNNKNNIQQIEHNVYCDESCHLEHDHQSVMLIGAIWCPKSETKKISDDIRKIKVKKNARGELKWIKVSKSRQNFYIDLVNYFFKTPALHFRCVVIRDKPKLNHDYFNQGSHDTFYYKMYFSMLKTILNPQNKYNIYLDIKDTRSQNKVVKLKEVLCNNVFDFTREMIANIQHIRSNELELLQLADLFIGAVSYRNRDLGENQAKVAVVERIEKEIKQSLCSPTSLFNEKFNLFIFSPSEVENE</sequence>
<name>A0A2M6ZIC7_9BACT</name>
<dbReference type="AlphaFoldDB" id="A0A2M6ZIC7"/>
<reference evidence="2" key="1">
    <citation type="submission" date="2017-09" db="EMBL/GenBank/DDBJ databases">
        <title>Depth-based differentiation of microbial function through sediment-hosted aquifers and enrichment of novel symbionts in the deep terrestrial subsurface.</title>
        <authorList>
            <person name="Probst A.J."/>
            <person name="Ladd B."/>
            <person name="Jarett J.K."/>
            <person name="Geller-Mcgrath D.E."/>
            <person name="Sieber C.M.K."/>
            <person name="Emerson J.B."/>
            <person name="Anantharaman K."/>
            <person name="Thomas B.C."/>
            <person name="Malmstrom R."/>
            <person name="Stieglmeier M."/>
            <person name="Klingl A."/>
            <person name="Woyke T."/>
            <person name="Ryan C.M."/>
            <person name="Banfield J.F."/>
        </authorList>
    </citation>
    <scope>NUCLEOTIDE SEQUENCE [LARGE SCALE GENOMIC DNA]</scope>
</reference>
<accession>A0A2M6ZIC7</accession>
<dbReference type="Pfam" id="PF12686">
    <property type="entry name" value="DUF3800"/>
    <property type="match status" value="1"/>
</dbReference>
<dbReference type="InterPro" id="IPR024524">
    <property type="entry name" value="DUF3800"/>
</dbReference>